<comment type="caution">
    <text evidence="3">The sequence shown here is derived from an EMBL/GenBank/DDBJ whole genome shotgun (WGS) entry which is preliminary data.</text>
</comment>
<dbReference type="Pfam" id="PF05953">
    <property type="entry name" value="Allatostatin"/>
    <property type="match status" value="8"/>
</dbReference>
<dbReference type="GO" id="GO:0005184">
    <property type="term" value="F:neuropeptide hormone activity"/>
    <property type="evidence" value="ECO:0007669"/>
    <property type="project" value="InterPro"/>
</dbReference>
<dbReference type="OrthoDB" id="10067964at2759"/>
<organism evidence="3 4">
    <name type="scientific">Trichonephila inaurata madagascariensis</name>
    <dbReference type="NCBI Taxonomy" id="2747483"/>
    <lineage>
        <taxon>Eukaryota</taxon>
        <taxon>Metazoa</taxon>
        <taxon>Ecdysozoa</taxon>
        <taxon>Arthropoda</taxon>
        <taxon>Chelicerata</taxon>
        <taxon>Arachnida</taxon>
        <taxon>Araneae</taxon>
        <taxon>Araneomorphae</taxon>
        <taxon>Entelegynae</taxon>
        <taxon>Araneoidea</taxon>
        <taxon>Nephilidae</taxon>
        <taxon>Trichonephila</taxon>
        <taxon>Trichonephila inaurata</taxon>
    </lineage>
</organism>
<sequence length="235" mass="26361">MAGRFNTYLGNHICNFTPLICFLILLCASSANATKEIPTKSNNKHEDEPSQAIYPDSIEQSKRGPQSYAFGLGKKSSDYAVPENEQAEIEDEVMEALEDEVRSDEEKRDGNFERFGFGLGKKRADASRFNFGVGKREKNRFQFGLGKRGEDNSRFAFGLGKRESDESQLVPDYDKRGHEDRFSFGLGKRGPGDRFAFGLGKRGPEDRFAFGLGKRGPEDRFAFGLGKRGPEDRFA</sequence>
<dbReference type="AlphaFoldDB" id="A0A8X6Y759"/>
<feature type="non-terminal residue" evidence="3">
    <location>
        <position position="1"/>
    </location>
</feature>
<evidence type="ECO:0000256" key="1">
    <source>
        <dbReference type="SAM" id="MobiDB-lite"/>
    </source>
</evidence>
<name>A0A8X6Y759_9ARAC</name>
<feature type="signal peptide" evidence="2">
    <location>
        <begin position="1"/>
        <end position="33"/>
    </location>
</feature>
<evidence type="ECO:0000313" key="4">
    <source>
        <dbReference type="Proteomes" id="UP000886998"/>
    </source>
</evidence>
<proteinExistence type="predicted"/>
<accession>A0A8X6Y759</accession>
<feature type="region of interest" description="Disordered" evidence="1">
    <location>
        <begin position="37"/>
        <end position="66"/>
    </location>
</feature>
<reference evidence="3" key="1">
    <citation type="submission" date="2020-08" db="EMBL/GenBank/DDBJ databases">
        <title>Multicomponent nature underlies the extraordinary mechanical properties of spider dragline silk.</title>
        <authorList>
            <person name="Kono N."/>
            <person name="Nakamura H."/>
            <person name="Mori M."/>
            <person name="Yoshida Y."/>
            <person name="Ohtoshi R."/>
            <person name="Malay A.D."/>
            <person name="Moran D.A.P."/>
            <person name="Tomita M."/>
            <person name="Numata K."/>
            <person name="Arakawa K."/>
        </authorList>
    </citation>
    <scope>NUCLEOTIDE SEQUENCE</scope>
</reference>
<dbReference type="InterPro" id="IPR010276">
    <property type="entry name" value="Allatostatin"/>
</dbReference>
<evidence type="ECO:0000313" key="3">
    <source>
        <dbReference type="EMBL" id="GFY66953.1"/>
    </source>
</evidence>
<dbReference type="EMBL" id="BMAV01016309">
    <property type="protein sequence ID" value="GFY66953.1"/>
    <property type="molecule type" value="Genomic_DNA"/>
</dbReference>
<gene>
    <name evidence="3" type="primary">BUCC</name>
    <name evidence="3" type="ORF">TNIN_140731</name>
</gene>
<protein>
    <submittedName>
        <fullName evidence="3">Buccalin</fullName>
    </submittedName>
</protein>
<evidence type="ECO:0000256" key="2">
    <source>
        <dbReference type="SAM" id="SignalP"/>
    </source>
</evidence>
<dbReference type="Proteomes" id="UP000886998">
    <property type="component" value="Unassembled WGS sequence"/>
</dbReference>
<keyword evidence="4" id="KW-1185">Reference proteome</keyword>
<keyword evidence="2" id="KW-0732">Signal</keyword>
<feature type="chain" id="PRO_5036465846" evidence="2">
    <location>
        <begin position="34"/>
        <end position="235"/>
    </location>
</feature>